<dbReference type="KEGG" id="fro:AALO17_14620"/>
<keyword evidence="2" id="KW-1185">Reference proteome</keyword>
<name>A0A140DVB9_9FIRM</name>
<sequence>MNDNMEEWLPVTVSWILVSGSLYRLFDPEPGFTPVFPLVSQAYLSKH</sequence>
<accession>A0A140DVB9</accession>
<gene>
    <name evidence="1" type="ORF">AALO17_14620</name>
</gene>
<dbReference type="AlphaFoldDB" id="A0A140DVB9"/>
<proteinExistence type="predicted"/>
<organism evidence="1 2">
    <name type="scientific">Faecalibaculum rodentium</name>
    <dbReference type="NCBI Taxonomy" id="1702221"/>
    <lineage>
        <taxon>Bacteria</taxon>
        <taxon>Bacillati</taxon>
        <taxon>Bacillota</taxon>
        <taxon>Erysipelotrichia</taxon>
        <taxon>Erysipelotrichales</taxon>
        <taxon>Erysipelotrichaceae</taxon>
        <taxon>Faecalibaculum</taxon>
    </lineage>
</organism>
<dbReference type="Proteomes" id="UP000069771">
    <property type="component" value="Chromosome"/>
</dbReference>
<dbReference type="EMBL" id="CP011391">
    <property type="protein sequence ID" value="AMK54596.1"/>
    <property type="molecule type" value="Genomic_DNA"/>
</dbReference>
<dbReference type="STRING" id="1702221.AALO17_14620"/>
<evidence type="ECO:0000313" key="1">
    <source>
        <dbReference type="EMBL" id="AMK54596.1"/>
    </source>
</evidence>
<reference evidence="1 2" key="1">
    <citation type="journal article" date="2016" name="Gut Pathog.">
        <title>Whole genome sequencing of "Faecalibaculum rodentium" ALO17, isolated from C57BL/6J laboratory mouse feces.</title>
        <authorList>
            <person name="Lim S."/>
            <person name="Chang D.H."/>
            <person name="Ahn S."/>
            <person name="Kim B.C."/>
        </authorList>
    </citation>
    <scope>NUCLEOTIDE SEQUENCE [LARGE SCALE GENOMIC DNA]</scope>
    <source>
        <strain evidence="1 2">Alo17</strain>
    </source>
</reference>
<protein>
    <submittedName>
        <fullName evidence="1">Uncharacterized protein</fullName>
    </submittedName>
</protein>
<evidence type="ECO:0000313" key="2">
    <source>
        <dbReference type="Proteomes" id="UP000069771"/>
    </source>
</evidence>